<dbReference type="Pfam" id="PF13449">
    <property type="entry name" value="Phytase-like"/>
    <property type="match status" value="1"/>
</dbReference>
<feature type="domain" description="Phytase-like" evidence="2">
    <location>
        <begin position="77"/>
        <end position="394"/>
    </location>
</feature>
<name>A0A1B2M4C4_9GAMM</name>
<dbReference type="AlphaFoldDB" id="A0A1B2M4C4"/>
<evidence type="ECO:0000313" key="3">
    <source>
        <dbReference type="EMBL" id="AOA60014.1"/>
    </source>
</evidence>
<dbReference type="InterPro" id="IPR027372">
    <property type="entry name" value="Phytase-like_dom"/>
</dbReference>
<dbReference type="EMBL" id="CP016895">
    <property type="protein sequence ID" value="AOA60014.1"/>
    <property type="molecule type" value="Genomic_DNA"/>
</dbReference>
<evidence type="ECO:0000259" key="2">
    <source>
        <dbReference type="Pfam" id="PF13449"/>
    </source>
</evidence>
<dbReference type="PANTHER" id="PTHR37957:SF1">
    <property type="entry name" value="PHYTASE-LIKE DOMAIN-CONTAINING PROTEIN"/>
    <property type="match status" value="1"/>
</dbReference>
<reference evidence="3 4" key="1">
    <citation type="submission" date="2016-08" db="EMBL/GenBank/DDBJ databases">
        <authorList>
            <person name="Seilhamer J.J."/>
        </authorList>
    </citation>
    <scope>NUCLEOTIDE SEQUENCE [LARGE SCALE GENOMIC DNA]</scope>
    <source>
        <strain evidence="3 4">BRTC-1</strain>
    </source>
</reference>
<gene>
    <name evidence="3" type="ORF">BFG52_14155</name>
</gene>
<evidence type="ECO:0000313" key="4">
    <source>
        <dbReference type="Proteomes" id="UP000093391"/>
    </source>
</evidence>
<keyword evidence="4" id="KW-1185">Reference proteome</keyword>
<feature type="chain" id="PRO_5008540061" evidence="1">
    <location>
        <begin position="27"/>
        <end position="422"/>
    </location>
</feature>
<feature type="signal peptide" evidence="1">
    <location>
        <begin position="1"/>
        <end position="26"/>
    </location>
</feature>
<sequence>MYKSNIKIISAAFALSLCTFSISATATATATATAIAAKNTATLIGFAQLDVETYAEGPQSGTAVKGAYGIAAPFKAQPVQGFSSAFKNADGTYMVLADNGFGRQDNSADFLLRIYQLKVDFKTPKQQQAKVDVQGFIALKDPHKRIPFKIIHENTPERLLTGADFDPESMQRTADGHYWIGEEFGPYILHFDANGVLLDAPFALIDPENKAQELRSPQNQFNQQQINYFPPRVQQSGGFEGMALSPDQRYLYPILEKPLQGEANRRLLISQFDLQRKAYTGKYYYFQLDDQASNIGEFQLYNDREGLMIERDASQNTLNAYKKIIAVRLNEPGQLLTRETWVDLMHIANPDLLYGTARSHDIGTTELFAFPFETIESVIIEDPNILTIFNDNNFPGSAGRNVNQADNNEIIQIRLDRPLNLK</sequence>
<organism evidence="3 4">
    <name type="scientific">Acinetobacter larvae</name>
    <dbReference type="NCBI Taxonomy" id="1789224"/>
    <lineage>
        <taxon>Bacteria</taxon>
        <taxon>Pseudomonadati</taxon>
        <taxon>Pseudomonadota</taxon>
        <taxon>Gammaproteobacteria</taxon>
        <taxon>Moraxellales</taxon>
        <taxon>Moraxellaceae</taxon>
        <taxon>Acinetobacter</taxon>
    </lineage>
</organism>
<keyword evidence="1" id="KW-0732">Signal</keyword>
<dbReference type="KEGG" id="ala:BFG52_14155"/>
<dbReference type="STRING" id="1789224.BFG52_14155"/>
<dbReference type="PANTHER" id="PTHR37957">
    <property type="entry name" value="BLR7070 PROTEIN"/>
    <property type="match status" value="1"/>
</dbReference>
<evidence type="ECO:0000256" key="1">
    <source>
        <dbReference type="SAM" id="SignalP"/>
    </source>
</evidence>
<proteinExistence type="predicted"/>
<protein>
    <submittedName>
        <fullName evidence="3">Phytase esterase</fullName>
    </submittedName>
</protein>
<dbReference type="Proteomes" id="UP000093391">
    <property type="component" value="Chromosome"/>
</dbReference>
<accession>A0A1B2M4C4</accession>